<protein>
    <submittedName>
        <fullName evidence="3">Uncharacterized protein</fullName>
    </submittedName>
</protein>
<evidence type="ECO:0000256" key="1">
    <source>
        <dbReference type="SAM" id="MobiDB-lite"/>
    </source>
</evidence>
<dbReference type="HOGENOM" id="CLU_026140_1_0_1"/>
<organism evidence="3 4">
    <name type="scientific">Paxillus involutus ATCC 200175</name>
    <dbReference type="NCBI Taxonomy" id="664439"/>
    <lineage>
        <taxon>Eukaryota</taxon>
        <taxon>Fungi</taxon>
        <taxon>Dikarya</taxon>
        <taxon>Basidiomycota</taxon>
        <taxon>Agaricomycotina</taxon>
        <taxon>Agaricomycetes</taxon>
        <taxon>Agaricomycetidae</taxon>
        <taxon>Boletales</taxon>
        <taxon>Paxilineae</taxon>
        <taxon>Paxillaceae</taxon>
        <taxon>Paxillus</taxon>
    </lineage>
</organism>
<name>A0A0C9T0Y5_PAXIN</name>
<feature type="compositionally biased region" description="Basic and acidic residues" evidence="1">
    <location>
        <begin position="377"/>
        <end position="410"/>
    </location>
</feature>
<feature type="transmembrane region" description="Helical" evidence="2">
    <location>
        <begin position="556"/>
        <end position="576"/>
    </location>
</feature>
<accession>A0A0C9T0Y5</accession>
<keyword evidence="4" id="KW-1185">Reference proteome</keyword>
<keyword evidence="2" id="KW-1133">Transmembrane helix</keyword>
<keyword evidence="2" id="KW-0812">Transmembrane</keyword>
<reference evidence="4" key="2">
    <citation type="submission" date="2015-01" db="EMBL/GenBank/DDBJ databases">
        <title>Evolutionary Origins and Diversification of the Mycorrhizal Mutualists.</title>
        <authorList>
            <consortium name="DOE Joint Genome Institute"/>
            <consortium name="Mycorrhizal Genomics Consortium"/>
            <person name="Kohler A."/>
            <person name="Kuo A."/>
            <person name="Nagy L.G."/>
            <person name="Floudas D."/>
            <person name="Copeland A."/>
            <person name="Barry K.W."/>
            <person name="Cichocki N."/>
            <person name="Veneault-Fourrey C."/>
            <person name="LaButti K."/>
            <person name="Lindquist E.A."/>
            <person name="Lipzen A."/>
            <person name="Lundell T."/>
            <person name="Morin E."/>
            <person name="Murat C."/>
            <person name="Riley R."/>
            <person name="Ohm R."/>
            <person name="Sun H."/>
            <person name="Tunlid A."/>
            <person name="Henrissat B."/>
            <person name="Grigoriev I.V."/>
            <person name="Hibbett D.S."/>
            <person name="Martin F."/>
        </authorList>
    </citation>
    <scope>NUCLEOTIDE SEQUENCE [LARGE SCALE GENOMIC DNA]</scope>
    <source>
        <strain evidence="4">ATCC 200175</strain>
    </source>
</reference>
<feature type="transmembrane region" description="Helical" evidence="2">
    <location>
        <begin position="531"/>
        <end position="549"/>
    </location>
</feature>
<evidence type="ECO:0000256" key="2">
    <source>
        <dbReference type="SAM" id="Phobius"/>
    </source>
</evidence>
<proteinExistence type="predicted"/>
<keyword evidence="2" id="KW-0472">Membrane</keyword>
<sequence>MHQSWFFATQGQNDEDVDRLRACQKEHYEVLHDSEEGEEKWDIMRQYYIEMTAGVESRPKSSVGRVMAARDVFAKSVAMFCRLQNLHIFGFVIHTGVEEDSRQAFRMWAGSPLVRKIIDENPMDLKRMIDWWTMVIKFAHIQDSEEGPSMPAIGSGRAVNPIEYLCHGAQVVDYVKRSILWKRLCHKAENLHFTILNWPEEIPIPDTQFAFHKLDANEVLKLLANFLIDRLGPMYKLEGEDDGENSKGEGKGKGKKGKRKAVEEPYVLQDGDDLAFMAWPRDVINIYRRGGPLAEAIPLVKSRTCSDKASKILLTIGGLHGKKPLASIVDEHVEDVIDEEWPGLAIKDTGCRNTDNLDSARNAAHRANRLPPSTSDCDGHPIERPHSPSHHCVLDRPRSPQHCRSLERPHSPHRHRSPLPHSPPPECRHSPHRPPDRLAPASRQKQGCIDDDVNSNQFEEPDYIAPMMTITSEKMGIVVERSNAGNTLAEFIPLGTLPHLMSRFATMIPPAGLLDVTRPIALTPLLFSRRLHMGTLYVVTIAPPLLVLLGRTHHMGTMYVVTITPPVLVLLSRIRHMGTMYVITIAPPLLVLLSRTPLVGTTYVVTIASLRLGLLVR</sequence>
<dbReference type="EMBL" id="KN819468">
    <property type="protein sequence ID" value="KIJ09390.1"/>
    <property type="molecule type" value="Genomic_DNA"/>
</dbReference>
<evidence type="ECO:0000313" key="3">
    <source>
        <dbReference type="EMBL" id="KIJ09390.1"/>
    </source>
</evidence>
<dbReference type="OrthoDB" id="2692910at2759"/>
<gene>
    <name evidence="3" type="ORF">PAXINDRAFT_17526</name>
</gene>
<reference evidence="3 4" key="1">
    <citation type="submission" date="2014-06" db="EMBL/GenBank/DDBJ databases">
        <authorList>
            <consortium name="DOE Joint Genome Institute"/>
            <person name="Kuo A."/>
            <person name="Kohler A."/>
            <person name="Nagy L.G."/>
            <person name="Floudas D."/>
            <person name="Copeland A."/>
            <person name="Barry K.W."/>
            <person name="Cichocki N."/>
            <person name="Veneault-Fourrey C."/>
            <person name="LaButti K."/>
            <person name="Lindquist E.A."/>
            <person name="Lipzen A."/>
            <person name="Lundell T."/>
            <person name="Morin E."/>
            <person name="Murat C."/>
            <person name="Sun H."/>
            <person name="Tunlid A."/>
            <person name="Henrissat B."/>
            <person name="Grigoriev I.V."/>
            <person name="Hibbett D.S."/>
            <person name="Martin F."/>
            <person name="Nordberg H.P."/>
            <person name="Cantor M.N."/>
            <person name="Hua S.X."/>
        </authorList>
    </citation>
    <scope>NUCLEOTIDE SEQUENCE [LARGE SCALE GENOMIC DNA]</scope>
    <source>
        <strain evidence="3 4">ATCC 200175</strain>
    </source>
</reference>
<feature type="region of interest" description="Disordered" evidence="1">
    <location>
        <begin position="364"/>
        <end position="455"/>
    </location>
</feature>
<evidence type="ECO:0000313" key="4">
    <source>
        <dbReference type="Proteomes" id="UP000053647"/>
    </source>
</evidence>
<feature type="transmembrane region" description="Helical" evidence="2">
    <location>
        <begin position="596"/>
        <end position="616"/>
    </location>
</feature>
<feature type="compositionally biased region" description="Basic and acidic residues" evidence="1">
    <location>
        <begin position="426"/>
        <end position="436"/>
    </location>
</feature>
<dbReference type="Proteomes" id="UP000053647">
    <property type="component" value="Unassembled WGS sequence"/>
</dbReference>
<dbReference type="AlphaFoldDB" id="A0A0C9T0Y5"/>
<feature type="region of interest" description="Disordered" evidence="1">
    <location>
        <begin position="238"/>
        <end position="261"/>
    </location>
</feature>